<gene>
    <name evidence="2" type="ORF">AA23TX_03280</name>
</gene>
<accession>A0A6I8LT30</accession>
<evidence type="ECO:0000313" key="3">
    <source>
        <dbReference type="Proteomes" id="UP000399805"/>
    </source>
</evidence>
<dbReference type="Pfam" id="PF01144">
    <property type="entry name" value="CoA_trans"/>
    <property type="match status" value="1"/>
</dbReference>
<protein>
    <submittedName>
        <fullName evidence="2">CoA-transferase subunit beta</fullName>
    </submittedName>
</protein>
<dbReference type="InterPro" id="IPR004165">
    <property type="entry name" value="CoA_trans_fam_I"/>
</dbReference>
<reference evidence="2 3" key="1">
    <citation type="submission" date="2019-09" db="EMBL/GenBank/DDBJ databases">
        <authorList>
            <person name="Leyn A S."/>
        </authorList>
    </citation>
    <scope>NUCLEOTIDE SEQUENCE [LARGE SCALE GENOMIC DNA]</scope>
    <source>
        <strain evidence="2">AA231_1</strain>
    </source>
</reference>
<dbReference type="PANTHER" id="PTHR43293:SF3">
    <property type="entry name" value="CHOLESTEROL RING-CLEAVING HYDROLASE IPDB SUBUNIT"/>
    <property type="match status" value="1"/>
</dbReference>
<dbReference type="SUPFAM" id="SSF100950">
    <property type="entry name" value="NagB/RpiA/CoA transferase-like"/>
    <property type="match status" value="1"/>
</dbReference>
<sequence>MSATRAEIAVVAMAEVFRGDGEIVVSPMGLLPQLGAKLARLTFEPDLLMSDGEAYLVTTDGVVEGWQPFRKMLDTIVPHGRRHVVMGANQIDRYGNQNISAIGDHARPKKQLLGVRGAPGNTVNHRTSYWVPRHSARVFVDTVDVVSGVGYDNAAKAGPSAEKFHDVYRVVTNLGVFDFGGPEHAMRAVSLHPGVTADEVAAATTFEIDFGGAGTSREPTDDELRLIREVVDPKSLRDKEVPA</sequence>
<comment type="similarity">
    <text evidence="1">Belongs to the 3-oxoacid CoA-transferase subunit B family.</text>
</comment>
<name>A0A6I8LT30_9PSEU</name>
<dbReference type="AlphaFoldDB" id="A0A6I8LT30"/>
<proteinExistence type="inferred from homology"/>
<dbReference type="EMBL" id="CABVGP010000001">
    <property type="protein sequence ID" value="VVJ18259.1"/>
    <property type="molecule type" value="Genomic_DNA"/>
</dbReference>
<dbReference type="RefSeq" id="WP_155543302.1">
    <property type="nucleotide sequence ID" value="NZ_CABVGP010000001.1"/>
</dbReference>
<dbReference type="InterPro" id="IPR037171">
    <property type="entry name" value="NagB/RpiA_transferase-like"/>
</dbReference>
<keyword evidence="2" id="KW-0808">Transferase</keyword>
<organism evidence="2 3">
    <name type="scientific">Amycolatopsis camponoti</name>
    <dbReference type="NCBI Taxonomy" id="2606593"/>
    <lineage>
        <taxon>Bacteria</taxon>
        <taxon>Bacillati</taxon>
        <taxon>Actinomycetota</taxon>
        <taxon>Actinomycetes</taxon>
        <taxon>Pseudonocardiales</taxon>
        <taxon>Pseudonocardiaceae</taxon>
        <taxon>Amycolatopsis</taxon>
    </lineage>
</organism>
<dbReference type="Gene3D" id="3.40.1080.10">
    <property type="entry name" value="Glutaconate Coenzyme A-transferase"/>
    <property type="match status" value="1"/>
</dbReference>
<keyword evidence="3" id="KW-1185">Reference proteome</keyword>
<evidence type="ECO:0000313" key="2">
    <source>
        <dbReference type="EMBL" id="VVJ18259.1"/>
    </source>
</evidence>
<dbReference type="PANTHER" id="PTHR43293">
    <property type="entry name" value="ACETATE COA-TRANSFERASE YDIF"/>
    <property type="match status" value="1"/>
</dbReference>
<dbReference type="SMART" id="SM00882">
    <property type="entry name" value="CoA_trans"/>
    <property type="match status" value="1"/>
</dbReference>
<dbReference type="Proteomes" id="UP000399805">
    <property type="component" value="Unassembled WGS sequence"/>
</dbReference>
<evidence type="ECO:0000256" key="1">
    <source>
        <dbReference type="ARBA" id="ARBA00007047"/>
    </source>
</evidence>
<dbReference type="GO" id="GO:0008410">
    <property type="term" value="F:CoA-transferase activity"/>
    <property type="evidence" value="ECO:0007669"/>
    <property type="project" value="InterPro"/>
</dbReference>